<dbReference type="Gene3D" id="2.40.110.10">
    <property type="entry name" value="Butyryl-CoA Dehydrogenase, subunit A, domain 2"/>
    <property type="match status" value="1"/>
</dbReference>
<comment type="caution">
    <text evidence="9">The sequence shown here is derived from an EMBL/GenBank/DDBJ whole genome shotgun (WGS) entry which is preliminary data.</text>
</comment>
<dbReference type="InterPro" id="IPR004925">
    <property type="entry name" value="HpaB/PvcC/4-BUDH"/>
</dbReference>
<reference evidence="9" key="2">
    <citation type="journal article" date="2021" name="Genome Biol. Evol.">
        <title>Developing a high-quality reference genome for a parasitic bivalve with doubly uniparental inheritance (Bivalvia: Unionida).</title>
        <authorList>
            <person name="Smith C.H."/>
        </authorList>
    </citation>
    <scope>NUCLEOTIDE SEQUENCE</scope>
    <source>
        <strain evidence="9">CHS0354</strain>
        <tissue evidence="9">Mantle</tissue>
    </source>
</reference>
<gene>
    <name evidence="9" type="ORF">CHS0354_000647</name>
</gene>
<dbReference type="EMBL" id="JAEAOA010000085">
    <property type="protein sequence ID" value="KAK3604982.1"/>
    <property type="molecule type" value="Genomic_DNA"/>
</dbReference>
<dbReference type="GO" id="GO:0004497">
    <property type="term" value="F:monooxygenase activity"/>
    <property type="evidence" value="ECO:0007669"/>
    <property type="project" value="UniProtKB-ARBA"/>
</dbReference>
<protein>
    <submittedName>
        <fullName evidence="9">Uncharacterized protein</fullName>
    </submittedName>
</protein>
<dbReference type="SUPFAM" id="SSF56529">
    <property type="entry name" value="FAH"/>
    <property type="match status" value="1"/>
</dbReference>
<dbReference type="SUPFAM" id="SSF47203">
    <property type="entry name" value="Acyl-CoA dehydrogenase C-terminal domain-like"/>
    <property type="match status" value="1"/>
</dbReference>
<dbReference type="GO" id="GO:0016705">
    <property type="term" value="F:oxidoreductase activity, acting on paired donors, with incorporation or reduction of molecular oxygen"/>
    <property type="evidence" value="ECO:0007669"/>
    <property type="project" value="UniProtKB-ARBA"/>
</dbReference>
<comment type="similarity">
    <text evidence="2">Belongs to the FAH family.</text>
</comment>
<comment type="cofactor">
    <cofactor evidence="1">
        <name>FAD</name>
        <dbReference type="ChEBI" id="CHEBI:57692"/>
    </cofactor>
</comment>
<dbReference type="FunFam" id="2.40.110.10:FF:000026">
    <property type="entry name" value="4-hydroxyphenylacetate 3-monooxygenase oxygenase component"/>
    <property type="match status" value="1"/>
</dbReference>
<dbReference type="PANTHER" id="PTHR36117">
    <property type="entry name" value="4-HYDROXYPHENYLACETATE 3-MONOOXYGENASE-RELATED"/>
    <property type="match status" value="1"/>
</dbReference>
<evidence type="ECO:0000259" key="7">
    <source>
        <dbReference type="Pfam" id="PF03241"/>
    </source>
</evidence>
<evidence type="ECO:0000313" key="10">
    <source>
        <dbReference type="Proteomes" id="UP001195483"/>
    </source>
</evidence>
<proteinExistence type="inferred from homology"/>
<evidence type="ECO:0000313" key="9">
    <source>
        <dbReference type="EMBL" id="KAK3604982.1"/>
    </source>
</evidence>
<dbReference type="InterPro" id="IPR011234">
    <property type="entry name" value="Fumarylacetoacetase-like_C"/>
</dbReference>
<feature type="domain" description="HpaB/PvcC/4-BUDH N-terminal" evidence="8">
    <location>
        <begin position="234"/>
        <end position="498"/>
    </location>
</feature>
<evidence type="ECO:0000256" key="3">
    <source>
        <dbReference type="ARBA" id="ARBA00022630"/>
    </source>
</evidence>
<keyword evidence="4" id="KW-0274">FAD</keyword>
<dbReference type="Gene3D" id="1.20.140.10">
    <property type="entry name" value="Butyryl-CoA Dehydrogenase, subunit A, domain 3"/>
    <property type="match status" value="1"/>
</dbReference>
<dbReference type="Pfam" id="PF11794">
    <property type="entry name" value="HpaB_N"/>
    <property type="match status" value="1"/>
</dbReference>
<evidence type="ECO:0000256" key="2">
    <source>
        <dbReference type="ARBA" id="ARBA00010211"/>
    </source>
</evidence>
<evidence type="ECO:0000256" key="4">
    <source>
        <dbReference type="ARBA" id="ARBA00022827"/>
    </source>
</evidence>
<dbReference type="FunFam" id="1.10.3140.10:FF:000001">
    <property type="entry name" value="4-hydroxyphenylacetate 3-monooxygenase oxygenase component"/>
    <property type="match status" value="1"/>
</dbReference>
<dbReference type="Pfam" id="PF03241">
    <property type="entry name" value="HpaB"/>
    <property type="match status" value="1"/>
</dbReference>
<dbReference type="InterPro" id="IPR036663">
    <property type="entry name" value="Fumarylacetoacetase_C_sf"/>
</dbReference>
<dbReference type="Gene3D" id="3.90.850.10">
    <property type="entry name" value="Fumarylacetoacetase-like, C-terminal domain"/>
    <property type="match status" value="1"/>
</dbReference>
<reference evidence="9" key="1">
    <citation type="journal article" date="2021" name="Genome Biol. Evol.">
        <title>A High-Quality Reference Genome for a Parasitic Bivalve with Doubly Uniparental Inheritance (Bivalvia: Unionida).</title>
        <authorList>
            <person name="Smith C.H."/>
        </authorList>
    </citation>
    <scope>NUCLEOTIDE SEQUENCE</scope>
    <source>
        <strain evidence="9">CHS0354</strain>
    </source>
</reference>
<reference evidence="9" key="3">
    <citation type="submission" date="2023-05" db="EMBL/GenBank/DDBJ databases">
        <authorList>
            <person name="Smith C.H."/>
        </authorList>
    </citation>
    <scope>NUCLEOTIDE SEQUENCE</scope>
    <source>
        <strain evidence="9">CHS0354</strain>
        <tissue evidence="9">Mantle</tissue>
    </source>
</reference>
<evidence type="ECO:0000256" key="5">
    <source>
        <dbReference type="ARBA" id="ARBA00023002"/>
    </source>
</evidence>
<dbReference type="InterPro" id="IPR024719">
    <property type="entry name" value="HpaB/PvcC/4-BUDH_C"/>
</dbReference>
<accession>A0AAE0W946</accession>
<organism evidence="9 10">
    <name type="scientific">Potamilus streckersoni</name>
    <dbReference type="NCBI Taxonomy" id="2493646"/>
    <lineage>
        <taxon>Eukaryota</taxon>
        <taxon>Metazoa</taxon>
        <taxon>Spiralia</taxon>
        <taxon>Lophotrochozoa</taxon>
        <taxon>Mollusca</taxon>
        <taxon>Bivalvia</taxon>
        <taxon>Autobranchia</taxon>
        <taxon>Heteroconchia</taxon>
        <taxon>Palaeoheterodonta</taxon>
        <taxon>Unionida</taxon>
        <taxon>Unionoidea</taxon>
        <taxon>Unionidae</taxon>
        <taxon>Ambleminae</taxon>
        <taxon>Lampsilini</taxon>
        <taxon>Potamilus</taxon>
    </lineage>
</organism>
<dbReference type="Proteomes" id="UP001195483">
    <property type="component" value="Unassembled WGS sequence"/>
</dbReference>
<feature type="domain" description="HpaB/PvcC/4-BUDH C-terminal" evidence="7">
    <location>
        <begin position="506"/>
        <end position="707"/>
    </location>
</feature>
<evidence type="ECO:0000259" key="8">
    <source>
        <dbReference type="Pfam" id="PF11794"/>
    </source>
</evidence>
<dbReference type="Gene3D" id="1.10.3140.10">
    <property type="entry name" value="4-hydroxybutyryl-coa dehydratase, domain 1"/>
    <property type="match status" value="1"/>
</dbReference>
<dbReference type="PIRSF" id="PIRSF500125">
    <property type="entry name" value="4_HPA_large"/>
    <property type="match status" value="1"/>
</dbReference>
<keyword evidence="3" id="KW-0285">Flavoprotein</keyword>
<keyword evidence="10" id="KW-1185">Reference proteome</keyword>
<dbReference type="GO" id="GO:0016627">
    <property type="term" value="F:oxidoreductase activity, acting on the CH-CH group of donors"/>
    <property type="evidence" value="ECO:0007669"/>
    <property type="project" value="InterPro"/>
</dbReference>
<dbReference type="InterPro" id="IPR024674">
    <property type="entry name" value="HpaB/PvcC/4-BUDH_N"/>
</dbReference>
<dbReference type="InterPro" id="IPR024677">
    <property type="entry name" value="HpaB/PvcC"/>
</dbReference>
<evidence type="ECO:0000259" key="6">
    <source>
        <dbReference type="Pfam" id="PF01557"/>
    </source>
</evidence>
<dbReference type="AlphaFoldDB" id="A0AAE0W946"/>
<feature type="domain" description="Fumarylacetoacetase-like C-terminal" evidence="6">
    <location>
        <begin position="47"/>
        <end position="231"/>
    </location>
</feature>
<evidence type="ECO:0000256" key="1">
    <source>
        <dbReference type="ARBA" id="ARBA00001974"/>
    </source>
</evidence>
<dbReference type="PIRSF" id="PIRSF000331">
    <property type="entry name" value="HpaA_HpaB"/>
    <property type="match status" value="1"/>
</dbReference>
<name>A0AAE0W946_9BIVA</name>
<dbReference type="InterPro" id="IPR046373">
    <property type="entry name" value="Acyl-CoA_Oxase/DH_mid-dom_sf"/>
</dbReference>
<dbReference type="InterPro" id="IPR009100">
    <property type="entry name" value="AcylCoA_DH/oxidase_NM_dom_sf"/>
</dbReference>
<dbReference type="InterPro" id="IPR036250">
    <property type="entry name" value="AcylCo_DH-like_C"/>
</dbReference>
<dbReference type="SUPFAM" id="SSF56645">
    <property type="entry name" value="Acyl-CoA dehydrogenase NM domain-like"/>
    <property type="match status" value="1"/>
</dbReference>
<dbReference type="Pfam" id="PF01557">
    <property type="entry name" value="FAA_hydrolase"/>
    <property type="match status" value="1"/>
</dbReference>
<keyword evidence="5" id="KW-0560">Oxidoreductase</keyword>
<sequence>MMKMTIENAYAIQNINTKKWLKEGRILSGRKIGLTSAAVQNQLGVNQPDFGMLFQDMAFGPEQVIPTERLLQPKVETEIALVLGKDLVKVRHSMSDIISATEYCLLSLEIVDSRIKDWKISIYDTIADNASSGLYVLNSKPVLLNAFDIQSCGMVMEKRGEVVSSGAGFACLGNPLNAAVWLADKMVEMDMPLKTGDVVLTGALGPMVSVQPGDVVTAKINGLGEITNSVRPMTGKEYIESLKDNREIWIYGEKVKDVTTHPAFRNATRMIARMYDAMHDEKTKNLITSETDTGNGGFTHNFFKTTKTVDDLKAARTAIAEWQKITYGWMGRSPEYKASFLGTLGANSDFYGDYKQNALEWYRKAQERVFYFNHAIVNPPVDRFTTADNIPDVCVHCVKETDKGIIVKGAKMVATGSALTNYNFISHYGMPVMKPEYALIFMADMNTPGVKLICRPSYEYKAAVMGSPFDYPLSSRLDENDSIMVFDNALIPWENVLMYRDMDKVNNFLPASGFAQRFTFQACIRLAVKLDFLTGLLLKGVEATGTNGYRGVQVALGEVIAWRNVFWALTDSMVNNPIPWVNGAVLPNHDSCMAYRALTPQIYPHIRGIFESKLGASLVYMPSHAVDFKDPQLRPLIDSFIRGSNGYNAEERVKLMKLIWDAIGSEFGARHELYERNYGGNDEDVKIQTWGAAMALGQVDALKAFADKCLSEYDLNGWTCKDLINNDDVTMFKKK</sequence>
<dbReference type="PANTHER" id="PTHR36117:SF3">
    <property type="entry name" value="4-HYDROXYPHENYLACETATE 3-MONOOXYGENASE-RELATED"/>
    <property type="match status" value="1"/>
</dbReference>